<proteinExistence type="predicted"/>
<evidence type="ECO:0000313" key="3">
    <source>
        <dbReference type="Proteomes" id="UP001431776"/>
    </source>
</evidence>
<feature type="transmembrane region" description="Helical" evidence="1">
    <location>
        <begin position="333"/>
        <end position="354"/>
    </location>
</feature>
<feature type="transmembrane region" description="Helical" evidence="1">
    <location>
        <begin position="50"/>
        <end position="70"/>
    </location>
</feature>
<name>A0AAW6U2D2_9BACT</name>
<keyword evidence="1" id="KW-1133">Transmembrane helix</keyword>
<feature type="transmembrane region" description="Helical" evidence="1">
    <location>
        <begin position="283"/>
        <end position="305"/>
    </location>
</feature>
<reference evidence="2" key="1">
    <citation type="submission" date="2023-05" db="EMBL/GenBank/DDBJ databases">
        <title>Anaerotaeda fermentans gen. nov., sp. nov., a novel anaerobic planctomycete of the new family within the order Sedimentisphaerales isolated from Taman Peninsula, Russia.</title>
        <authorList>
            <person name="Khomyakova M.A."/>
            <person name="Merkel A.Y."/>
            <person name="Slobodkin A.I."/>
        </authorList>
    </citation>
    <scope>NUCLEOTIDE SEQUENCE</scope>
    <source>
        <strain evidence="2">M17dextr</strain>
    </source>
</reference>
<dbReference type="NCBIfam" id="NF037982">
    <property type="entry name" value="Nramp_1"/>
    <property type="match status" value="1"/>
</dbReference>
<organism evidence="2 3">
    <name type="scientific">Anaerobaca lacustris</name>
    <dbReference type="NCBI Taxonomy" id="3044600"/>
    <lineage>
        <taxon>Bacteria</taxon>
        <taxon>Pseudomonadati</taxon>
        <taxon>Planctomycetota</taxon>
        <taxon>Phycisphaerae</taxon>
        <taxon>Sedimentisphaerales</taxon>
        <taxon>Anaerobacaceae</taxon>
        <taxon>Anaerobaca</taxon>
    </lineage>
</organism>
<dbReference type="AlphaFoldDB" id="A0AAW6U2D2"/>
<feature type="transmembrane region" description="Helical" evidence="1">
    <location>
        <begin position="98"/>
        <end position="125"/>
    </location>
</feature>
<feature type="transmembrane region" description="Helical" evidence="1">
    <location>
        <begin position="408"/>
        <end position="431"/>
    </location>
</feature>
<evidence type="ECO:0000313" key="2">
    <source>
        <dbReference type="EMBL" id="MDI6450018.1"/>
    </source>
</evidence>
<dbReference type="Proteomes" id="UP001431776">
    <property type="component" value="Unassembled WGS sequence"/>
</dbReference>
<evidence type="ECO:0000256" key="1">
    <source>
        <dbReference type="SAM" id="Phobius"/>
    </source>
</evidence>
<accession>A0AAW6U2D2</accession>
<keyword evidence="1" id="KW-0812">Transmembrane</keyword>
<protein>
    <submittedName>
        <fullName evidence="2">Nramp family divalent metal transporter</fullName>
    </submittedName>
</protein>
<feature type="transmembrane region" description="Helical" evidence="1">
    <location>
        <begin position="20"/>
        <end position="38"/>
    </location>
</feature>
<keyword evidence="3" id="KW-1185">Reference proteome</keyword>
<keyword evidence="1" id="KW-0472">Membrane</keyword>
<feature type="transmembrane region" description="Helical" evidence="1">
    <location>
        <begin position="137"/>
        <end position="154"/>
    </location>
</feature>
<sequence>MAQDDTQASDLNVPIAPRGLGILLVVGPSMVWAAEYIGSGEVVIATRTGAILGTAVLWAVVLGVFLKFWIGVAGARYTVCTGEGMVDMFDRMPGPRHWVVWIVLVVQLFCAVMSTGALATAAGTFLHSLVPCIDMRLCGLAAILFAVAIAWSGTFDVLKIVMSLFVLVIVIGAMYIAYHVFPSFAELAAGLTGTLPAVPEWASATEGVGDSTWQEILPVLGWGAGGFASQVWYTYWVIGAGYGATAGRGYGKSADLTHLRAMPRRTAQCIKGWCRTLYVDSTIAMVLGILVTGAFLVAGAGILGVERMVPQNDNMAEVLSEVFARRWDKAGGFVFKLCGAVAMVSTLMGQLAGWPRLLADSCRICIPGFDRRLVWKRQFHLFLILFFCTSVLVVCCLGTQPISLLKVASILEGILLIALQAAAVAFGLFIVMPRMLSKEAYEVLKPGWIFAAGLLGTFAFYGYLCVTQVPQVLLDIFRMAR</sequence>
<gene>
    <name evidence="2" type="ORF">QJ522_13245</name>
</gene>
<dbReference type="RefSeq" id="WP_349245426.1">
    <property type="nucleotide sequence ID" value="NZ_JASCXX010000015.1"/>
</dbReference>
<feature type="transmembrane region" description="Helical" evidence="1">
    <location>
        <begin position="381"/>
        <end position="402"/>
    </location>
</feature>
<feature type="transmembrane region" description="Helical" evidence="1">
    <location>
        <begin position="160"/>
        <end position="181"/>
    </location>
</feature>
<feature type="transmembrane region" description="Helical" evidence="1">
    <location>
        <begin position="443"/>
        <end position="464"/>
    </location>
</feature>
<comment type="caution">
    <text evidence="2">The sequence shown here is derived from an EMBL/GenBank/DDBJ whole genome shotgun (WGS) entry which is preliminary data.</text>
</comment>
<dbReference type="EMBL" id="JASCXX010000015">
    <property type="protein sequence ID" value="MDI6450018.1"/>
    <property type="molecule type" value="Genomic_DNA"/>
</dbReference>